<name>A0A8H2ZXL9_9AGAM</name>
<dbReference type="GO" id="GO:0016020">
    <property type="term" value="C:membrane"/>
    <property type="evidence" value="ECO:0007669"/>
    <property type="project" value="UniProtKB-SubCell"/>
</dbReference>
<comment type="caution">
    <text evidence="9">The sequence shown here is derived from an EMBL/GenBank/DDBJ whole genome shotgun (WGS) entry which is preliminary data.</text>
</comment>
<sequence>MTHEALNKRASQDLWPVIVKNSRLALQKLLDNPDGFETHFRQMAGSSIIKVVYGYEATASNDILFETASDAVDGFSRAIIVSNFYVNLVPWMQYIPAWFPGAQWKRKAIAWQWQKDQMLNVPYDWTRDKMAAGTAPPSMLRRLLSKDAENLSKKDEDIMRWATGTLFGAGNDTTVATSLIFIVAMAMHPEVQVKAQAEIDSVLRGSRLPDIDDKESMPYVQAIVKEVFRWRSVTPLGKLVMLARAVPKLNCPNTFTGAAHASIEEDIYKGYRIPKGATMAISNDKMLYSSPERFDPDRFLDPSTPEAPVFGFGRRYALSAASEE</sequence>
<dbReference type="Pfam" id="PF00067">
    <property type="entry name" value="p450"/>
    <property type="match status" value="1"/>
</dbReference>
<dbReference type="GO" id="GO:0004497">
    <property type="term" value="F:monooxygenase activity"/>
    <property type="evidence" value="ECO:0007669"/>
    <property type="project" value="UniProtKB-KW"/>
</dbReference>
<evidence type="ECO:0000256" key="1">
    <source>
        <dbReference type="ARBA" id="ARBA00001971"/>
    </source>
</evidence>
<comment type="cofactor">
    <cofactor evidence="1">
        <name>heme</name>
        <dbReference type="ChEBI" id="CHEBI:30413"/>
    </cofactor>
</comment>
<comment type="pathway">
    <text evidence="2">Secondary metabolite biosynthesis.</text>
</comment>
<protein>
    <recommendedName>
        <fullName evidence="11">O-methylsterigmatocystin oxidoreductase</fullName>
    </recommendedName>
</protein>
<evidence type="ECO:0000256" key="5">
    <source>
        <dbReference type="ARBA" id="ARBA00022723"/>
    </source>
</evidence>
<organism evidence="9 10">
    <name type="scientific">Rhizoctonia solani</name>
    <dbReference type="NCBI Taxonomy" id="456999"/>
    <lineage>
        <taxon>Eukaryota</taxon>
        <taxon>Fungi</taxon>
        <taxon>Dikarya</taxon>
        <taxon>Basidiomycota</taxon>
        <taxon>Agaricomycotina</taxon>
        <taxon>Agaricomycetes</taxon>
        <taxon>Cantharellales</taxon>
        <taxon>Ceratobasidiaceae</taxon>
        <taxon>Rhizoctonia</taxon>
    </lineage>
</organism>
<dbReference type="InterPro" id="IPR001128">
    <property type="entry name" value="Cyt_P450"/>
</dbReference>
<evidence type="ECO:0008006" key="11">
    <source>
        <dbReference type="Google" id="ProtNLM"/>
    </source>
</evidence>
<keyword evidence="8" id="KW-0503">Monooxygenase</keyword>
<evidence type="ECO:0000313" key="10">
    <source>
        <dbReference type="Proteomes" id="UP000663826"/>
    </source>
</evidence>
<dbReference type="InterPro" id="IPR036396">
    <property type="entry name" value="Cyt_P450_sf"/>
</dbReference>
<dbReference type="PANTHER" id="PTHR46300:SF7">
    <property type="entry name" value="P450, PUTATIVE (EUROFUNG)-RELATED"/>
    <property type="match status" value="1"/>
</dbReference>
<keyword evidence="5" id="KW-0479">Metal-binding</keyword>
<evidence type="ECO:0000256" key="2">
    <source>
        <dbReference type="ARBA" id="ARBA00005179"/>
    </source>
</evidence>
<dbReference type="SUPFAM" id="SSF48264">
    <property type="entry name" value="Cytochrome P450"/>
    <property type="match status" value="1"/>
</dbReference>
<keyword evidence="4" id="KW-0349">Heme</keyword>
<evidence type="ECO:0000256" key="4">
    <source>
        <dbReference type="ARBA" id="ARBA00022617"/>
    </source>
</evidence>
<dbReference type="OrthoDB" id="1792at2759"/>
<evidence type="ECO:0000256" key="8">
    <source>
        <dbReference type="ARBA" id="ARBA00023033"/>
    </source>
</evidence>
<gene>
    <name evidence="9" type="ORF">RDB_LOCUS4626</name>
</gene>
<dbReference type="PRINTS" id="PR00463">
    <property type="entry name" value="EP450I"/>
</dbReference>
<dbReference type="InterPro" id="IPR050364">
    <property type="entry name" value="Cytochrome_P450_fung"/>
</dbReference>
<dbReference type="InterPro" id="IPR002401">
    <property type="entry name" value="Cyt_P450_E_grp-I"/>
</dbReference>
<comment type="similarity">
    <text evidence="3">Belongs to the cytochrome P450 family.</text>
</comment>
<dbReference type="GO" id="GO:0020037">
    <property type="term" value="F:heme binding"/>
    <property type="evidence" value="ECO:0007669"/>
    <property type="project" value="InterPro"/>
</dbReference>
<dbReference type="GO" id="GO:0016705">
    <property type="term" value="F:oxidoreductase activity, acting on paired donors, with incorporation or reduction of molecular oxygen"/>
    <property type="evidence" value="ECO:0007669"/>
    <property type="project" value="InterPro"/>
</dbReference>
<evidence type="ECO:0000256" key="7">
    <source>
        <dbReference type="ARBA" id="ARBA00023004"/>
    </source>
</evidence>
<keyword evidence="6" id="KW-0560">Oxidoreductase</keyword>
<proteinExistence type="inferred from homology"/>
<evidence type="ECO:0000256" key="6">
    <source>
        <dbReference type="ARBA" id="ARBA00023002"/>
    </source>
</evidence>
<dbReference type="Gene3D" id="1.10.630.10">
    <property type="entry name" value="Cytochrome P450"/>
    <property type="match status" value="1"/>
</dbReference>
<reference evidence="9" key="1">
    <citation type="submission" date="2021-01" db="EMBL/GenBank/DDBJ databases">
        <authorList>
            <person name="Kaushik A."/>
        </authorList>
    </citation>
    <scope>NUCLEOTIDE SEQUENCE</scope>
    <source>
        <strain evidence="9">AG1-1B</strain>
    </source>
</reference>
<accession>A0A8H2ZXL9</accession>
<dbReference type="EMBL" id="CAJMWQ010000200">
    <property type="protein sequence ID" value="CAE6344727.1"/>
    <property type="molecule type" value="Genomic_DNA"/>
</dbReference>
<evidence type="ECO:0000256" key="3">
    <source>
        <dbReference type="ARBA" id="ARBA00010617"/>
    </source>
</evidence>
<keyword evidence="7" id="KW-0408">Iron</keyword>
<dbReference type="PANTHER" id="PTHR46300">
    <property type="entry name" value="P450, PUTATIVE (EUROFUNG)-RELATED-RELATED"/>
    <property type="match status" value="1"/>
</dbReference>
<dbReference type="Proteomes" id="UP000663826">
    <property type="component" value="Unassembled WGS sequence"/>
</dbReference>
<dbReference type="GO" id="GO:0005506">
    <property type="term" value="F:iron ion binding"/>
    <property type="evidence" value="ECO:0007669"/>
    <property type="project" value="InterPro"/>
</dbReference>
<dbReference type="AlphaFoldDB" id="A0A8H2ZXL9"/>
<evidence type="ECO:0000313" key="9">
    <source>
        <dbReference type="EMBL" id="CAE6344727.1"/>
    </source>
</evidence>